<dbReference type="Proteomes" id="UP000182409">
    <property type="component" value="Unassembled WGS sequence"/>
</dbReference>
<name>A0A1H4JZY5_9BACT</name>
<protein>
    <submittedName>
        <fullName evidence="2">Uncharacterized protein</fullName>
    </submittedName>
</protein>
<dbReference type="EMBL" id="FNSD01000001">
    <property type="protein sequence ID" value="SEB51405.1"/>
    <property type="molecule type" value="Genomic_DNA"/>
</dbReference>
<feature type="compositionally biased region" description="Polar residues" evidence="1">
    <location>
        <begin position="76"/>
        <end position="85"/>
    </location>
</feature>
<feature type="region of interest" description="Disordered" evidence="1">
    <location>
        <begin position="61"/>
        <end position="88"/>
    </location>
</feature>
<sequence>MTEIAPSVPAPLRATGPTKRLEKLLQPPRLDECLGLFSPVVIGTGEVSQFTLRAQLVKRRNPLELEMPPPSRKNSESGSSQQPQFPASIRLTRRLADITLIV</sequence>
<proteinExistence type="predicted"/>
<evidence type="ECO:0000313" key="2">
    <source>
        <dbReference type="EMBL" id="SEB51405.1"/>
    </source>
</evidence>
<reference evidence="2 3" key="1">
    <citation type="submission" date="2016-10" db="EMBL/GenBank/DDBJ databases">
        <authorList>
            <person name="de Groot N.N."/>
        </authorList>
    </citation>
    <scope>NUCLEOTIDE SEQUENCE [LARGE SCALE GENOMIC DNA]</scope>
    <source>
        <strain evidence="2 3">AB35.6</strain>
    </source>
</reference>
<organism evidence="2 3">
    <name type="scientific">Terriglobus roseus</name>
    <dbReference type="NCBI Taxonomy" id="392734"/>
    <lineage>
        <taxon>Bacteria</taxon>
        <taxon>Pseudomonadati</taxon>
        <taxon>Acidobacteriota</taxon>
        <taxon>Terriglobia</taxon>
        <taxon>Terriglobales</taxon>
        <taxon>Acidobacteriaceae</taxon>
        <taxon>Terriglobus</taxon>
    </lineage>
</organism>
<accession>A0A1H4JZY5</accession>
<gene>
    <name evidence="2" type="ORF">SAMN05443244_0900</name>
</gene>
<evidence type="ECO:0000256" key="1">
    <source>
        <dbReference type="SAM" id="MobiDB-lite"/>
    </source>
</evidence>
<evidence type="ECO:0000313" key="3">
    <source>
        <dbReference type="Proteomes" id="UP000182409"/>
    </source>
</evidence>
<dbReference type="AlphaFoldDB" id="A0A1H4JZY5"/>